<dbReference type="Proteomes" id="UP000015527">
    <property type="component" value="Unassembled WGS sequence"/>
</dbReference>
<dbReference type="InterPro" id="IPR005835">
    <property type="entry name" value="NTP_transferase_dom"/>
</dbReference>
<dbReference type="EMBL" id="ATHL01000101">
    <property type="protein sequence ID" value="EQB11588.1"/>
    <property type="molecule type" value="Genomic_DNA"/>
</dbReference>
<sequence>MDEEGRMVSVSNDVHTGTVLSIILAGGRGSRLHDLTDNEAKPALPIGPHARLLDYTMANVVNSGLGEAMVLTQYQPDTLHSHLLEAWQAESAEPAVSILDGAEYGPYEGTAAAVSCIVDEIDLVGPRHVVILAGDHLYQMDYRPFVERHVATGAEVTVGVVHVPQEQASGFGVLEVDAAHRITAFVEKPFVAPPALDRPGYALASMGIYVFEWKLLRQLLRELDGTVADLDFGKHIIPALVSCGTAYAYALPGRQGREPLWQDLGTLDAYHAVQRQLLNGSLPLDPSWPIAYPVHHGLGDRRAVGFGSRLRNVVLLPGARIGRAVTISDAIVLADAVVPDGFDLDAELAEHGKWCTVSEGGIRVISARALQRLASRRRRPVEPIAAPRLQENRPRLRVAEAAVPISSL</sequence>
<dbReference type="GO" id="GO:0005524">
    <property type="term" value="F:ATP binding"/>
    <property type="evidence" value="ECO:0007669"/>
    <property type="project" value="UniProtKB-KW"/>
</dbReference>
<dbReference type="PATRIC" id="fig|1096930.3.peg.3251"/>
<evidence type="ECO:0000259" key="9">
    <source>
        <dbReference type="Pfam" id="PF24894"/>
    </source>
</evidence>
<dbReference type="Gene3D" id="3.90.550.10">
    <property type="entry name" value="Spore Coat Polysaccharide Biosynthesis Protein SpsA, Chain A"/>
    <property type="match status" value="1"/>
</dbReference>
<comment type="caution">
    <text evidence="10">The sequence shown here is derived from an EMBL/GenBank/DDBJ whole genome shotgun (WGS) entry which is preliminary data.</text>
</comment>
<feature type="domain" description="Glucose-1-phosphate adenylyltransferase/Bifunctional protein GlmU-like C-terminal hexapeptide" evidence="9">
    <location>
        <begin position="302"/>
        <end position="365"/>
    </location>
</feature>
<dbReference type="InterPro" id="IPR056818">
    <property type="entry name" value="GlmU/GlgC-like_hexapep"/>
</dbReference>
<dbReference type="Pfam" id="PF24894">
    <property type="entry name" value="Hexapep_GlmU"/>
    <property type="match status" value="1"/>
</dbReference>
<evidence type="ECO:0000259" key="8">
    <source>
        <dbReference type="Pfam" id="PF00483"/>
    </source>
</evidence>
<dbReference type="Pfam" id="PF00483">
    <property type="entry name" value="NTP_transferase"/>
    <property type="match status" value="1"/>
</dbReference>
<dbReference type="InterPro" id="IPR029044">
    <property type="entry name" value="Nucleotide-diphossugar_trans"/>
</dbReference>
<keyword evidence="7" id="KW-0119">Carbohydrate metabolism</keyword>
<dbReference type="PROSITE" id="PS00810">
    <property type="entry name" value="ADP_GLC_PYROPHOSPH_3"/>
    <property type="match status" value="1"/>
</dbReference>
<evidence type="ECO:0000313" key="11">
    <source>
        <dbReference type="Proteomes" id="UP000015527"/>
    </source>
</evidence>
<dbReference type="InterPro" id="IPR011831">
    <property type="entry name" value="ADP-Glc_PPase"/>
</dbReference>
<proteinExistence type="inferred from homology"/>
<evidence type="ECO:0000256" key="4">
    <source>
        <dbReference type="ARBA" id="ARBA00022695"/>
    </source>
</evidence>
<keyword evidence="3" id="KW-0808">Transferase</keyword>
<evidence type="ECO:0000256" key="7">
    <source>
        <dbReference type="ARBA" id="ARBA00023277"/>
    </source>
</evidence>
<dbReference type="AlphaFoldDB" id="T0HHF7"/>
<comment type="similarity">
    <text evidence="1">Belongs to the bacterial/plant glucose-1-phosphate adenylyltransferase family.</text>
</comment>
<accession>T0HHF7</accession>
<evidence type="ECO:0000256" key="3">
    <source>
        <dbReference type="ARBA" id="ARBA00022679"/>
    </source>
</evidence>
<organism evidence="10 11">
    <name type="scientific">Novosphingobium lindaniclasticum LE124</name>
    <dbReference type="NCBI Taxonomy" id="1096930"/>
    <lineage>
        <taxon>Bacteria</taxon>
        <taxon>Pseudomonadati</taxon>
        <taxon>Pseudomonadota</taxon>
        <taxon>Alphaproteobacteria</taxon>
        <taxon>Sphingomonadales</taxon>
        <taxon>Sphingomonadaceae</taxon>
        <taxon>Novosphingobium</taxon>
    </lineage>
</organism>
<evidence type="ECO:0000256" key="1">
    <source>
        <dbReference type="ARBA" id="ARBA00010443"/>
    </source>
</evidence>
<dbReference type="eggNOG" id="COG0448">
    <property type="taxonomic scope" value="Bacteria"/>
</dbReference>
<dbReference type="GO" id="GO:0005978">
    <property type="term" value="P:glycogen biosynthetic process"/>
    <property type="evidence" value="ECO:0007669"/>
    <property type="project" value="InterPro"/>
</dbReference>
<keyword evidence="4" id="KW-0548">Nucleotidyltransferase</keyword>
<evidence type="ECO:0000256" key="6">
    <source>
        <dbReference type="ARBA" id="ARBA00022840"/>
    </source>
</evidence>
<dbReference type="SUPFAM" id="SSF53448">
    <property type="entry name" value="Nucleotide-diphospho-sugar transferases"/>
    <property type="match status" value="1"/>
</dbReference>
<name>T0HHF7_9SPHN</name>
<keyword evidence="2" id="KW-0321">Glycogen metabolism</keyword>
<keyword evidence="5" id="KW-0547">Nucleotide-binding</keyword>
<evidence type="ECO:0000256" key="2">
    <source>
        <dbReference type="ARBA" id="ARBA00022600"/>
    </source>
</evidence>
<evidence type="ECO:0000313" key="10">
    <source>
        <dbReference type="EMBL" id="EQB11588.1"/>
    </source>
</evidence>
<dbReference type="PROSITE" id="PS00808">
    <property type="entry name" value="ADP_GLC_PYROPHOSPH_1"/>
    <property type="match status" value="1"/>
</dbReference>
<dbReference type="Gene3D" id="2.160.10.10">
    <property type="entry name" value="Hexapeptide repeat proteins"/>
    <property type="match status" value="1"/>
</dbReference>
<gene>
    <name evidence="10" type="ORF">L284_16385</name>
</gene>
<evidence type="ECO:0000256" key="5">
    <source>
        <dbReference type="ARBA" id="ARBA00022741"/>
    </source>
</evidence>
<protein>
    <submittedName>
        <fullName evidence="10">Uncharacterized protein</fullName>
    </submittedName>
</protein>
<dbReference type="PANTHER" id="PTHR43523">
    <property type="entry name" value="GLUCOSE-1-PHOSPHATE ADENYLYLTRANSFERASE-RELATED"/>
    <property type="match status" value="1"/>
</dbReference>
<keyword evidence="11" id="KW-1185">Reference proteome</keyword>
<dbReference type="GO" id="GO:0008878">
    <property type="term" value="F:glucose-1-phosphate adenylyltransferase activity"/>
    <property type="evidence" value="ECO:0007669"/>
    <property type="project" value="InterPro"/>
</dbReference>
<dbReference type="PANTHER" id="PTHR43523:SF12">
    <property type="entry name" value="GLUCOSE-1-PHOSPHATE ADENYLYLTRANSFERASE LARGE SUBUNIT 1, CHLOROPLASTIC-RELATED"/>
    <property type="match status" value="1"/>
</dbReference>
<feature type="domain" description="Nucleotidyl transferase" evidence="8">
    <location>
        <begin position="21"/>
        <end position="278"/>
    </location>
</feature>
<reference evidence="10 11" key="1">
    <citation type="journal article" date="2013" name="Genome Announc.">
        <title>Genome Sequence of Novosphingobium lindaniclasticum LE124T, Isolated from a Hexachlorocyclohexane Dumpsite.</title>
        <authorList>
            <person name="Saxena A."/>
            <person name="Nayyar N."/>
            <person name="Sangwan N."/>
            <person name="Kumari R."/>
            <person name="Khurana J.P."/>
            <person name="Lal R."/>
        </authorList>
    </citation>
    <scope>NUCLEOTIDE SEQUENCE [LARGE SCALE GENOMIC DNA]</scope>
    <source>
        <strain evidence="10 11">LE124</strain>
    </source>
</reference>
<dbReference type="InterPro" id="IPR005836">
    <property type="entry name" value="ADP_Glu_pyroP_CS"/>
</dbReference>
<keyword evidence="6" id="KW-0067">ATP-binding</keyword>